<name>A0ACA9P861_9GLOM</name>
<dbReference type="EMBL" id="CAJVPW010022069">
    <property type="protein sequence ID" value="CAG8695991.1"/>
    <property type="molecule type" value="Genomic_DNA"/>
</dbReference>
<protein>
    <submittedName>
        <fullName evidence="1">16211_t:CDS:1</fullName>
    </submittedName>
</protein>
<accession>A0ACA9P861</accession>
<evidence type="ECO:0000313" key="2">
    <source>
        <dbReference type="Proteomes" id="UP000789366"/>
    </source>
</evidence>
<proteinExistence type="predicted"/>
<evidence type="ECO:0000313" key="1">
    <source>
        <dbReference type="EMBL" id="CAG8695991.1"/>
    </source>
</evidence>
<comment type="caution">
    <text evidence="1">The sequence shown here is derived from an EMBL/GenBank/DDBJ whole genome shotgun (WGS) entry which is preliminary data.</text>
</comment>
<keyword evidence="2" id="KW-1185">Reference proteome</keyword>
<dbReference type="Proteomes" id="UP000789366">
    <property type="component" value="Unassembled WGS sequence"/>
</dbReference>
<organism evidence="1 2">
    <name type="scientific">Cetraspora pellucida</name>
    <dbReference type="NCBI Taxonomy" id="1433469"/>
    <lineage>
        <taxon>Eukaryota</taxon>
        <taxon>Fungi</taxon>
        <taxon>Fungi incertae sedis</taxon>
        <taxon>Mucoromycota</taxon>
        <taxon>Glomeromycotina</taxon>
        <taxon>Glomeromycetes</taxon>
        <taxon>Diversisporales</taxon>
        <taxon>Gigasporaceae</taxon>
        <taxon>Cetraspora</taxon>
    </lineage>
</organism>
<feature type="non-terminal residue" evidence="1">
    <location>
        <position position="1"/>
    </location>
</feature>
<sequence>KIHQCSEEIDKETILSQNENKLFYEDLDTKISEECSSLLKEIKKVDSVLYNNLYSIYNSEIDQCFKTYKSGSLSYYREMYQIMSKKYSFILDKIGASKLYFKHQKEKQTNSLFRLFCDLKKEDDSSFNINEIKKEFNNVESPTFIGLTPKLIEILEKYDKKQQELKDILKGIEL</sequence>
<gene>
    <name evidence="1" type="ORF">SPELUC_LOCUS11019</name>
</gene>
<reference evidence="1" key="1">
    <citation type="submission" date="2021-06" db="EMBL/GenBank/DDBJ databases">
        <authorList>
            <person name="Kallberg Y."/>
            <person name="Tangrot J."/>
            <person name="Rosling A."/>
        </authorList>
    </citation>
    <scope>NUCLEOTIDE SEQUENCE</scope>
    <source>
        <strain evidence="1">28 12/20/2015</strain>
    </source>
</reference>
<feature type="non-terminal residue" evidence="1">
    <location>
        <position position="174"/>
    </location>
</feature>